<evidence type="ECO:0000313" key="2">
    <source>
        <dbReference type="Proteomes" id="UP000790709"/>
    </source>
</evidence>
<comment type="caution">
    <text evidence="1">The sequence shown here is derived from an EMBL/GenBank/DDBJ whole genome shotgun (WGS) entry which is preliminary data.</text>
</comment>
<gene>
    <name evidence="1" type="ORF">BV22DRAFT_564152</name>
</gene>
<proteinExistence type="predicted"/>
<name>A0ACB8BFT7_9AGAM</name>
<keyword evidence="2" id="KW-1185">Reference proteome</keyword>
<evidence type="ECO:0000313" key="1">
    <source>
        <dbReference type="EMBL" id="KAH7923713.1"/>
    </source>
</evidence>
<organism evidence="1 2">
    <name type="scientific">Leucogyrophana mollusca</name>
    <dbReference type="NCBI Taxonomy" id="85980"/>
    <lineage>
        <taxon>Eukaryota</taxon>
        <taxon>Fungi</taxon>
        <taxon>Dikarya</taxon>
        <taxon>Basidiomycota</taxon>
        <taxon>Agaricomycotina</taxon>
        <taxon>Agaricomycetes</taxon>
        <taxon>Agaricomycetidae</taxon>
        <taxon>Boletales</taxon>
        <taxon>Boletales incertae sedis</taxon>
        <taxon>Leucogyrophana</taxon>
    </lineage>
</organism>
<accession>A0ACB8BFT7</accession>
<protein>
    <submittedName>
        <fullName evidence="1">Uncharacterized protein</fullName>
    </submittedName>
</protein>
<sequence>MFIKLISFALSLHSVSALVLNTPTELTSGAEATITWTSQSGDPSTFSLLLKSYATFAIADNVQTSLETITLELPEVPSGNEYILEATNISDIDVIYATTGEFTVIAAN</sequence>
<reference evidence="1" key="1">
    <citation type="journal article" date="2021" name="New Phytol.">
        <title>Evolutionary innovations through gain and loss of genes in the ectomycorrhizal Boletales.</title>
        <authorList>
            <person name="Wu G."/>
            <person name="Miyauchi S."/>
            <person name="Morin E."/>
            <person name="Kuo A."/>
            <person name="Drula E."/>
            <person name="Varga T."/>
            <person name="Kohler A."/>
            <person name="Feng B."/>
            <person name="Cao Y."/>
            <person name="Lipzen A."/>
            <person name="Daum C."/>
            <person name="Hundley H."/>
            <person name="Pangilinan J."/>
            <person name="Johnson J."/>
            <person name="Barry K."/>
            <person name="LaButti K."/>
            <person name="Ng V."/>
            <person name="Ahrendt S."/>
            <person name="Min B."/>
            <person name="Choi I.G."/>
            <person name="Park H."/>
            <person name="Plett J.M."/>
            <person name="Magnuson J."/>
            <person name="Spatafora J.W."/>
            <person name="Nagy L.G."/>
            <person name="Henrissat B."/>
            <person name="Grigoriev I.V."/>
            <person name="Yang Z.L."/>
            <person name="Xu J."/>
            <person name="Martin F.M."/>
        </authorList>
    </citation>
    <scope>NUCLEOTIDE SEQUENCE</scope>
    <source>
        <strain evidence="1">KUC20120723A-06</strain>
    </source>
</reference>
<dbReference type="EMBL" id="MU266444">
    <property type="protein sequence ID" value="KAH7923713.1"/>
    <property type="molecule type" value="Genomic_DNA"/>
</dbReference>
<dbReference type="Proteomes" id="UP000790709">
    <property type="component" value="Unassembled WGS sequence"/>
</dbReference>